<evidence type="ECO:0000256" key="2">
    <source>
        <dbReference type="SAM" id="Phobius"/>
    </source>
</evidence>
<protein>
    <submittedName>
        <fullName evidence="3">Kinase</fullName>
    </submittedName>
</protein>
<feature type="transmembrane region" description="Helical" evidence="2">
    <location>
        <begin position="20"/>
        <end position="50"/>
    </location>
</feature>
<reference evidence="3 4" key="1">
    <citation type="journal article" date="2014" name="Genome Biol. Evol.">
        <title>The secreted proteins of Achlya hypogyna and Thraustotheca clavata identify the ancestral oomycete secretome and reveal gene acquisitions by horizontal gene transfer.</title>
        <authorList>
            <person name="Misner I."/>
            <person name="Blouin N."/>
            <person name="Leonard G."/>
            <person name="Richards T.A."/>
            <person name="Lane C.E."/>
        </authorList>
    </citation>
    <scope>NUCLEOTIDE SEQUENCE [LARGE SCALE GENOMIC DNA]</scope>
    <source>
        <strain evidence="3 4">ATCC 34112</strain>
    </source>
</reference>
<keyword evidence="2" id="KW-1133">Transmembrane helix</keyword>
<dbReference type="AlphaFoldDB" id="A0A1W0A7R4"/>
<accession>A0A1W0A7R4</accession>
<dbReference type="Proteomes" id="UP000243217">
    <property type="component" value="Unassembled WGS sequence"/>
</dbReference>
<dbReference type="EMBL" id="JNBS01000365">
    <property type="protein sequence ID" value="OQS06221.1"/>
    <property type="molecule type" value="Genomic_DNA"/>
</dbReference>
<dbReference type="GO" id="GO:0016301">
    <property type="term" value="F:kinase activity"/>
    <property type="evidence" value="ECO:0007669"/>
    <property type="project" value="UniProtKB-KW"/>
</dbReference>
<proteinExistence type="predicted"/>
<keyword evidence="2" id="KW-0812">Transmembrane</keyword>
<feature type="compositionally biased region" description="Polar residues" evidence="1">
    <location>
        <begin position="297"/>
        <end position="318"/>
    </location>
</feature>
<organism evidence="3 4">
    <name type="scientific">Thraustotheca clavata</name>
    <dbReference type="NCBI Taxonomy" id="74557"/>
    <lineage>
        <taxon>Eukaryota</taxon>
        <taxon>Sar</taxon>
        <taxon>Stramenopiles</taxon>
        <taxon>Oomycota</taxon>
        <taxon>Saprolegniomycetes</taxon>
        <taxon>Saprolegniales</taxon>
        <taxon>Achlyaceae</taxon>
        <taxon>Thraustotheca</taxon>
    </lineage>
</organism>
<feature type="transmembrane region" description="Helical" evidence="2">
    <location>
        <begin position="106"/>
        <end position="135"/>
    </location>
</feature>
<keyword evidence="4" id="KW-1185">Reference proteome</keyword>
<evidence type="ECO:0000256" key="1">
    <source>
        <dbReference type="SAM" id="MobiDB-lite"/>
    </source>
</evidence>
<gene>
    <name evidence="3" type="ORF">THRCLA_01728</name>
</gene>
<keyword evidence="3" id="KW-0418">Kinase</keyword>
<evidence type="ECO:0000313" key="4">
    <source>
        <dbReference type="Proteomes" id="UP000243217"/>
    </source>
</evidence>
<sequence length="615" mass="70528">MNLRELPMQSLSPLLSPRSTLRLVLFVFIYHVNWLVLVIYSIATGLRLVYNYFRHRQIDQAKILQTTLTRLYAIDVWALNTYDTNVIDEIVDINEKTILPLAGYLFLWKGVFCLLCAQIPMQLWIIAVKLLYRLFNAKYYQYEFFSECSFETRNYVFLHAIVYIGFSIMFGHVLADFVIRSSLYFAMRLTSAISYTPVNTTYQMKEISPRNIEAAKISKEPSPTPILSRDTDAKQLSSSIDELLQTLERILNEFGNTLQNSPILQFLLDDVKESLSRFNASVQQVNRYNSLRTQFNNLKTPSSHTQSNSLESSPQASVADSIDREDVVDEDDSTLHESVVPFEKTEQALYLQATTRVQAPVMYHTFYTEDYVFPNTIYTIPDPSGWISPKGYGPTKLFEDYSTAQFVRPPVERTLSMTPSADSVHFTTFAPPCAKPNSTFAFNLWAFLVHQREEMREEALADATSTCLSREVLMHVRRGALVHSTLSLPHGFRLLNEPTQNIIWEGEITHAKYDVECLIDAEEQQVTFETKIVVGTSVMVLRSYLFVSSSHQVSTAEELPSEFEVLPDTFNEIEYDELQVQELVGQGNFGDAYRAKYNGQDVHIQYLSTLYSHTK</sequence>
<keyword evidence="2" id="KW-0472">Membrane</keyword>
<evidence type="ECO:0000313" key="3">
    <source>
        <dbReference type="EMBL" id="OQS06221.1"/>
    </source>
</evidence>
<keyword evidence="3" id="KW-0808">Transferase</keyword>
<name>A0A1W0A7R4_9STRA</name>
<dbReference type="Gene3D" id="3.30.200.20">
    <property type="entry name" value="Phosphorylase Kinase, domain 1"/>
    <property type="match status" value="1"/>
</dbReference>
<comment type="caution">
    <text evidence="3">The sequence shown here is derived from an EMBL/GenBank/DDBJ whole genome shotgun (WGS) entry which is preliminary data.</text>
</comment>
<feature type="transmembrane region" description="Helical" evidence="2">
    <location>
        <begin position="155"/>
        <end position="179"/>
    </location>
</feature>
<feature type="region of interest" description="Disordered" evidence="1">
    <location>
        <begin position="297"/>
        <end position="324"/>
    </location>
</feature>